<dbReference type="EMBL" id="CP006811">
    <property type="protein sequence ID" value="AHA97285.1"/>
    <property type="molecule type" value="Genomic_DNA"/>
</dbReference>
<dbReference type="AlphaFoldDB" id="A0A7D9N654"/>
<gene>
    <name evidence="1" type="ORF">T285_04375</name>
</gene>
<dbReference type="KEGG" id="ljn:T285_04375"/>
<accession>A0A7D9N654</accession>
<dbReference type="Proteomes" id="UP000018522">
    <property type="component" value="Chromosome"/>
</dbReference>
<protein>
    <submittedName>
        <fullName evidence="1">Uncharacterized protein</fullName>
    </submittedName>
</protein>
<name>A0A7D9N654_LACJH</name>
<evidence type="ECO:0000313" key="2">
    <source>
        <dbReference type="Proteomes" id="UP000018522"/>
    </source>
</evidence>
<reference evidence="1 2" key="1">
    <citation type="journal article" date="2014" name="Genome Announc.">
        <title>Complete Genome Sequences of Lactobacillus johnsonii Strain N6.2 and Lactobacillus reuteri Strain TD1.</title>
        <authorList>
            <person name="Leonard M.T."/>
            <person name="Valladares R.B."/>
            <person name="Ardissone A."/>
            <person name="Gonzalez C.F."/>
            <person name="Lorca G.L."/>
            <person name="Triplett E.W."/>
        </authorList>
    </citation>
    <scope>NUCLEOTIDE SEQUENCE [LARGE SCALE GENOMIC DNA]</scope>
    <source>
        <strain evidence="1 2">N6.2</strain>
    </source>
</reference>
<dbReference type="RefSeq" id="WP_023599546.1">
    <property type="nucleotide sequence ID" value="NC_022909.1"/>
</dbReference>
<evidence type="ECO:0000313" key="1">
    <source>
        <dbReference type="EMBL" id="AHA97285.1"/>
    </source>
</evidence>
<sequence>MLSIEKSIKEFEAYFQGNPNDVAVVSRTMLKNIEIHKEVNLYDTDWGNYNFKKAVADDPELQICPFTQGRKG</sequence>
<proteinExistence type="predicted"/>
<organism evidence="1 2">
    <name type="scientific">Lactobacillus johnsonii N6.2</name>
    <dbReference type="NCBI Taxonomy" id="1408186"/>
    <lineage>
        <taxon>Bacteria</taxon>
        <taxon>Bacillati</taxon>
        <taxon>Bacillota</taxon>
        <taxon>Bacilli</taxon>
        <taxon>Lactobacillales</taxon>
        <taxon>Lactobacillaceae</taxon>
        <taxon>Lactobacillus</taxon>
    </lineage>
</organism>